<evidence type="ECO:0000313" key="3">
    <source>
        <dbReference type="Proteomes" id="UP000008645"/>
    </source>
</evidence>
<gene>
    <name evidence="2" type="ORF">MSUIS_00760</name>
</gene>
<sequence length="187" mass="20983">MVGVTKLLGVAAAVVSIGTVGSGIYLGNLPRDRVKLEGPQKFDNVVWEHISIGENEEKQNGKYEKQCWRQLREVFSTSIVLNTEEFEQPKSEHNSEEGIQFGCGYWANNIGDLNRPQEIFRGNKGEVNDLLKGSIFEKKVENTSSGTQQQENKWTFGENGNKGECNQKDLEDGRIEIVCQKVESQTT</sequence>
<dbReference type="Proteomes" id="UP000008645">
    <property type="component" value="Chromosome"/>
</dbReference>
<accession>F0V2U7</accession>
<evidence type="ECO:0000256" key="1">
    <source>
        <dbReference type="SAM" id="MobiDB-lite"/>
    </source>
</evidence>
<proteinExistence type="predicted"/>
<reference evidence="2 3" key="1">
    <citation type="journal article" date="2011" name="J. Bacteriol.">
        <title>Complete genome sequence of the hemotrophic Mycoplasma suis strain KI3806.</title>
        <authorList>
            <person name="Oehlerking J."/>
            <person name="Kube M."/>
            <person name="Felder K.M."/>
            <person name="Matter D."/>
            <person name="Wittenbrink M.M."/>
            <person name="Schwarzenbach S."/>
            <person name="Kramer M.M."/>
            <person name="Hoelzle K."/>
            <person name="Hoelzle L.E."/>
        </authorList>
    </citation>
    <scope>NUCLEOTIDE SEQUENCE [LARGE SCALE GENOMIC DNA]</scope>
    <source>
        <strain evidence="3">KI_3806</strain>
    </source>
</reference>
<feature type="region of interest" description="Disordered" evidence="1">
    <location>
        <begin position="141"/>
        <end position="168"/>
    </location>
</feature>
<organism evidence="2 3">
    <name type="scientific">Mycoplasma suis (strain KI_3806)</name>
    <dbReference type="NCBI Taxonomy" id="708248"/>
    <lineage>
        <taxon>Bacteria</taxon>
        <taxon>Bacillati</taxon>
        <taxon>Mycoplasmatota</taxon>
        <taxon>Mollicutes</taxon>
        <taxon>Mycoplasmataceae</taxon>
        <taxon>Mycoplasma</taxon>
    </lineage>
</organism>
<feature type="compositionally biased region" description="Polar residues" evidence="1">
    <location>
        <begin position="142"/>
        <end position="153"/>
    </location>
</feature>
<dbReference type="KEGG" id="msk:MSUIS_00760"/>
<name>F0V2U7_MYCS3</name>
<dbReference type="EMBL" id="FQ790233">
    <property type="protein sequence ID" value="CBZ40169.1"/>
    <property type="molecule type" value="Genomic_DNA"/>
</dbReference>
<dbReference type="HOGENOM" id="CLU_1446197_0_0_14"/>
<evidence type="ECO:0000313" key="2">
    <source>
        <dbReference type="EMBL" id="CBZ40169.1"/>
    </source>
</evidence>
<protein>
    <submittedName>
        <fullName evidence="2">Uncharacterized protein</fullName>
    </submittedName>
</protein>
<dbReference type="AlphaFoldDB" id="F0V2U7"/>
<dbReference type="RefSeq" id="WP_013608781.1">
    <property type="nucleotide sequence ID" value="NC_015153.1"/>
</dbReference>